<dbReference type="CDD" id="cd16922">
    <property type="entry name" value="HATPase_EvgS-ArcB-TorS-like"/>
    <property type="match status" value="1"/>
</dbReference>
<keyword evidence="2" id="KW-0902">Two-component regulatory system</keyword>
<dbReference type="Pfam" id="PF00512">
    <property type="entry name" value="HisKA"/>
    <property type="match status" value="1"/>
</dbReference>
<dbReference type="Proteomes" id="UP000011083">
    <property type="component" value="Unassembled WGS sequence"/>
</dbReference>
<organism evidence="9 10">
    <name type="scientific">Acanthamoeba castellanii (strain ATCC 30010 / Neff)</name>
    <dbReference type="NCBI Taxonomy" id="1257118"/>
    <lineage>
        <taxon>Eukaryota</taxon>
        <taxon>Amoebozoa</taxon>
        <taxon>Discosea</taxon>
        <taxon>Longamoebia</taxon>
        <taxon>Centramoebida</taxon>
        <taxon>Acanthamoebidae</taxon>
        <taxon>Acanthamoeba</taxon>
    </lineage>
</organism>
<dbReference type="InterPro" id="IPR005467">
    <property type="entry name" value="His_kinase_dom"/>
</dbReference>
<dbReference type="Gene3D" id="1.10.287.130">
    <property type="match status" value="1"/>
</dbReference>
<feature type="domain" description="Histidine kinase" evidence="7">
    <location>
        <begin position="273"/>
        <end position="495"/>
    </location>
</feature>
<dbReference type="InterPro" id="IPR003661">
    <property type="entry name" value="HisK_dim/P_dom"/>
</dbReference>
<evidence type="ECO:0000259" key="7">
    <source>
        <dbReference type="PROSITE" id="PS50109"/>
    </source>
</evidence>
<dbReference type="PRINTS" id="PR00344">
    <property type="entry name" value="BCTRLSENSOR"/>
</dbReference>
<keyword evidence="10" id="KW-1185">Reference proteome</keyword>
<dbReference type="EMBL" id="KB008022">
    <property type="protein sequence ID" value="ELR15805.1"/>
    <property type="molecule type" value="Genomic_DNA"/>
</dbReference>
<dbReference type="GeneID" id="14916466"/>
<reference evidence="9 10" key="1">
    <citation type="journal article" date="2013" name="Genome Biol.">
        <title>Genome of Acanthamoeba castellanii highlights extensive lateral gene transfer and early evolution of tyrosine kinase signaling.</title>
        <authorList>
            <person name="Clarke M."/>
            <person name="Lohan A.J."/>
            <person name="Liu B."/>
            <person name="Lagkouvardos I."/>
            <person name="Roy S."/>
            <person name="Zafar N."/>
            <person name="Bertelli C."/>
            <person name="Schilde C."/>
            <person name="Kianianmomeni A."/>
            <person name="Burglin T.R."/>
            <person name="Frech C."/>
            <person name="Turcotte B."/>
            <person name="Kopec K.O."/>
            <person name="Synnott J.M."/>
            <person name="Choo C."/>
            <person name="Paponov I."/>
            <person name="Finkler A."/>
            <person name="Soon Heng Tan C."/>
            <person name="Hutchins A.P."/>
            <person name="Weinmeier T."/>
            <person name="Rattei T."/>
            <person name="Chu J.S."/>
            <person name="Gimenez G."/>
            <person name="Irimia M."/>
            <person name="Rigden D.J."/>
            <person name="Fitzpatrick D.A."/>
            <person name="Lorenzo-Morales J."/>
            <person name="Bateman A."/>
            <person name="Chiu C.H."/>
            <person name="Tang P."/>
            <person name="Hegemann P."/>
            <person name="Fromm H."/>
            <person name="Raoult D."/>
            <person name="Greub G."/>
            <person name="Miranda-Saavedra D."/>
            <person name="Chen N."/>
            <person name="Nash P."/>
            <person name="Ginger M.L."/>
            <person name="Horn M."/>
            <person name="Schaap P."/>
            <person name="Caler L."/>
            <person name="Loftus B."/>
        </authorList>
    </citation>
    <scope>NUCLEOTIDE SEQUENCE [LARGE SCALE GENOMIC DNA]</scope>
    <source>
        <strain evidence="9 10">Neff</strain>
    </source>
</reference>
<feature type="domain" description="Response regulatory" evidence="8">
    <location>
        <begin position="1080"/>
        <end position="1229"/>
    </location>
</feature>
<feature type="coiled-coil region" evidence="4">
    <location>
        <begin position="1238"/>
        <end position="1284"/>
    </location>
</feature>
<keyword evidence="6" id="KW-1133">Transmembrane helix</keyword>
<feature type="region of interest" description="Disordered" evidence="5">
    <location>
        <begin position="1041"/>
        <end position="1070"/>
    </location>
</feature>
<dbReference type="InterPro" id="IPR011006">
    <property type="entry name" value="CheY-like_superfamily"/>
</dbReference>
<feature type="region of interest" description="Disordered" evidence="5">
    <location>
        <begin position="952"/>
        <end position="1020"/>
    </location>
</feature>
<feature type="transmembrane region" description="Helical" evidence="6">
    <location>
        <begin position="216"/>
        <end position="234"/>
    </location>
</feature>
<dbReference type="PROSITE" id="PS50110">
    <property type="entry name" value="RESPONSE_REGULATORY"/>
    <property type="match status" value="1"/>
</dbReference>
<dbReference type="Gene3D" id="3.40.50.2300">
    <property type="match status" value="1"/>
</dbReference>
<dbReference type="OMA" id="VHEENAR"/>
<evidence type="ECO:0000256" key="4">
    <source>
        <dbReference type="SAM" id="Coils"/>
    </source>
</evidence>
<dbReference type="InterPro" id="IPR001789">
    <property type="entry name" value="Sig_transdc_resp-reg_receiver"/>
</dbReference>
<dbReference type="SUPFAM" id="SSF55874">
    <property type="entry name" value="ATPase domain of HSP90 chaperone/DNA topoisomerase II/histidine kinase"/>
    <property type="match status" value="1"/>
</dbReference>
<sequence>MATAMVVSERWTRAHAGALRFLSPSSLATAVEEERSKGRALINLHLGFLFCCIFYAICALLIDGTLMTDNGLVFFLGFVFYLSNLLVYRAWGNLYVTAMLLLLFIEHTIMFKLVFFLLGQRSGAFFLAMAMFHTALLYLIQVVSTSPACGLLGWTTVDQFVTTAAAPLMTCHGAVDDLLGDATRAMGHVSDVGSLTSSSGWLSAVMVSKGYESPHGIFINRLSLILFVSSFAFFHENRRSLALRQIEDTLREKEAVNASLQQATKAKTDFLANMSHELRTPMHGIIAMASDLKEMPLPSKAREAIGIISDCADHLLSLVNDVLDFARIEQSQLELEQIPFCMTSEVKKALAMHSVIAKQKGVYLLVKKVRVSFPYHTGDPLRFRQIIINLLSNAIKFTPAGGQVSVSVVNKKSNPELIRVSVQDTGIGIPKSSQPHLFESFSQLDASVRRKYGGSGLGLSICKKLCEAMGGEIECRSEVGKGSDFAFFVCLPPTTKQNYREAREGDESDHNAAVTRQHRHNHHPLATPPDVSADEQKRIDDDDDDALMESDSLSDDSHLYSDSSETSSDDDDDDSSSADDDDNDDSEVDDEAPEENNAVARRHSSSSMLTKSLGITPIRRTRHSSGGPDLGRMIASASRRHKADQMNEDDGHGNDKRDGSRRRMKRNHSGRRASSPASTTAVLTAAAEAVDSRRRMSASSGSQHQRPSKLVNARRASEQHGLTIRHAVEQQQRLLNSGRGYVADDDNNNDDWLLSGGAASSSLLSSASSSFSPSASSSALSSPSSSFCSSSELLLPVPLSAGLALSPSSSNGSPQANDTDCAPPSSSSVLAGLRRGSVPFGASPSHRLLSSPALTGGGGGLNPHHASMPIIPSLASASDSPLPSPLLSLPPLPLNATAGAGPPPSPSSTFLTSLATLSTSSSSSSASSALMTMSSAQHLLPGVASRHLSLNSCASPRGIPRVRTATPPRPATPHHASSGALLLPRSAGGTPAVPPLSLSKLHSSKSAERGQSSSSPVAAANANATAPRSFYVPSFPPEAMLASPRDSPSSFSSSSSSSSDAGMPPRSAEEVYQDVMRGKRILVVEDNLINQKVALKMLSSFDCRVTVAENGLVAIKLFEESFRSRGGRHATDGEPLFHAILMDIQMPVIDGFETAIRIRELEAQFNEAEAARTPAPSGHQPQVAAVPIIALTASATKEYQQKCLTKGMNCFLSKPLKKETLVRTLTEVIKQAGYYDEAAELARRRADQERARQAAREEAELRARTQRQREIEELREKRKAREQATIMMMMGMAATNAALAINKLHHHHHQVAAAAARDDQNGDDDGDNGELGRRRMAELLRAKGRSRHVKHNSIG</sequence>
<feature type="region of interest" description="Disordered" evidence="5">
    <location>
        <begin position="515"/>
        <end position="719"/>
    </location>
</feature>
<dbReference type="KEGG" id="acan:ACA1_078890"/>
<feature type="compositionally biased region" description="Basic and acidic residues" evidence="5">
    <location>
        <begin position="643"/>
        <end position="658"/>
    </location>
</feature>
<dbReference type="InterPro" id="IPR036097">
    <property type="entry name" value="HisK_dim/P_sf"/>
</dbReference>
<feature type="transmembrane region" description="Helical" evidence="6">
    <location>
        <begin position="125"/>
        <end position="144"/>
    </location>
</feature>
<dbReference type="PANTHER" id="PTHR45339">
    <property type="entry name" value="HYBRID SIGNAL TRANSDUCTION HISTIDINE KINASE J"/>
    <property type="match status" value="1"/>
</dbReference>
<feature type="transmembrane region" description="Helical" evidence="6">
    <location>
        <begin position="71"/>
        <end position="88"/>
    </location>
</feature>
<evidence type="ECO:0000256" key="6">
    <source>
        <dbReference type="SAM" id="Phobius"/>
    </source>
</evidence>
<keyword evidence="6" id="KW-0812">Transmembrane</keyword>
<evidence type="ECO:0000256" key="5">
    <source>
        <dbReference type="SAM" id="MobiDB-lite"/>
    </source>
</evidence>
<feature type="modified residue" description="4-aspartylphosphate" evidence="3">
    <location>
        <position position="1143"/>
    </location>
</feature>
<gene>
    <name evidence="9" type="ORF">ACA1_078890</name>
</gene>
<evidence type="ECO:0000259" key="8">
    <source>
        <dbReference type="PROSITE" id="PS50110"/>
    </source>
</evidence>
<feature type="transmembrane region" description="Helical" evidence="6">
    <location>
        <begin position="40"/>
        <end position="62"/>
    </location>
</feature>
<dbReference type="InterPro" id="IPR003594">
    <property type="entry name" value="HATPase_dom"/>
</dbReference>
<evidence type="ECO:0000313" key="9">
    <source>
        <dbReference type="EMBL" id="ELR15805.1"/>
    </source>
</evidence>
<dbReference type="Gene3D" id="3.30.565.10">
    <property type="entry name" value="Histidine kinase-like ATPase, C-terminal domain"/>
    <property type="match status" value="1"/>
</dbReference>
<feature type="compositionally biased region" description="Basic residues" evidence="5">
    <location>
        <begin position="659"/>
        <end position="671"/>
    </location>
</feature>
<feature type="compositionally biased region" description="Low complexity" evidence="5">
    <location>
        <begin position="673"/>
        <end position="689"/>
    </location>
</feature>
<accession>L8GS37</accession>
<dbReference type="GO" id="GO:0000155">
    <property type="term" value="F:phosphorelay sensor kinase activity"/>
    <property type="evidence" value="ECO:0007669"/>
    <property type="project" value="InterPro"/>
</dbReference>
<dbReference type="SMART" id="SM00448">
    <property type="entry name" value="REC"/>
    <property type="match status" value="1"/>
</dbReference>
<feature type="region of interest" description="Disordered" evidence="5">
    <location>
        <begin position="1310"/>
        <end position="1331"/>
    </location>
</feature>
<evidence type="ECO:0000313" key="10">
    <source>
        <dbReference type="Proteomes" id="UP000011083"/>
    </source>
</evidence>
<dbReference type="PROSITE" id="PS50109">
    <property type="entry name" value="HIS_KIN"/>
    <property type="match status" value="1"/>
</dbReference>
<dbReference type="SUPFAM" id="SSF47384">
    <property type="entry name" value="Homodimeric domain of signal transducing histidine kinase"/>
    <property type="match status" value="1"/>
</dbReference>
<keyword evidence="9" id="KW-0418">Kinase</keyword>
<dbReference type="SUPFAM" id="SSF52172">
    <property type="entry name" value="CheY-like"/>
    <property type="match status" value="1"/>
</dbReference>
<dbReference type="InterPro" id="IPR036890">
    <property type="entry name" value="HATPase_C_sf"/>
</dbReference>
<protein>
    <submittedName>
        <fullName evidence="9">Histidine kinase</fullName>
    </submittedName>
</protein>
<dbReference type="VEuPathDB" id="AmoebaDB:ACA1_078890"/>
<evidence type="ECO:0000256" key="3">
    <source>
        <dbReference type="PROSITE-ProRule" id="PRU00169"/>
    </source>
</evidence>
<dbReference type="PANTHER" id="PTHR45339:SF1">
    <property type="entry name" value="HYBRID SIGNAL TRANSDUCTION HISTIDINE KINASE J"/>
    <property type="match status" value="1"/>
</dbReference>
<feature type="transmembrane region" description="Helical" evidence="6">
    <location>
        <begin position="94"/>
        <end position="118"/>
    </location>
</feature>
<feature type="region of interest" description="Disordered" evidence="5">
    <location>
        <begin position="806"/>
        <end position="828"/>
    </location>
</feature>
<dbReference type="Pfam" id="PF02518">
    <property type="entry name" value="HATPase_c"/>
    <property type="match status" value="1"/>
</dbReference>
<keyword evidence="4" id="KW-0175">Coiled coil</keyword>
<dbReference type="SMART" id="SM00388">
    <property type="entry name" value="HisKA"/>
    <property type="match status" value="1"/>
</dbReference>
<proteinExistence type="predicted"/>
<feature type="compositionally biased region" description="Low complexity" evidence="5">
    <location>
        <begin position="1043"/>
        <end position="1060"/>
    </location>
</feature>
<keyword evidence="1 3" id="KW-0597">Phosphoprotein</keyword>
<dbReference type="CDD" id="cd17546">
    <property type="entry name" value="REC_hyHK_CKI1_RcsC-like"/>
    <property type="match status" value="1"/>
</dbReference>
<keyword evidence="6" id="KW-0472">Membrane</keyword>
<dbReference type="InterPro" id="IPR004358">
    <property type="entry name" value="Sig_transdc_His_kin-like_C"/>
</dbReference>
<evidence type="ECO:0000256" key="1">
    <source>
        <dbReference type="ARBA" id="ARBA00022553"/>
    </source>
</evidence>
<name>L8GS37_ACACF</name>
<keyword evidence="9" id="KW-0808">Transferase</keyword>
<dbReference type="SMART" id="SM00387">
    <property type="entry name" value="HATPase_c"/>
    <property type="match status" value="1"/>
</dbReference>
<feature type="compositionally biased region" description="Acidic residues" evidence="5">
    <location>
        <begin position="541"/>
        <end position="554"/>
    </location>
</feature>
<dbReference type="FunFam" id="3.30.565.10:FF:000010">
    <property type="entry name" value="Sensor histidine kinase RcsC"/>
    <property type="match status" value="1"/>
</dbReference>
<dbReference type="CDD" id="cd00082">
    <property type="entry name" value="HisKA"/>
    <property type="match status" value="1"/>
</dbReference>
<feature type="compositionally biased region" description="Acidic residues" evidence="5">
    <location>
        <begin position="567"/>
        <end position="594"/>
    </location>
</feature>
<evidence type="ECO:0000256" key="2">
    <source>
        <dbReference type="ARBA" id="ARBA00023012"/>
    </source>
</evidence>
<dbReference type="RefSeq" id="XP_004337818.1">
    <property type="nucleotide sequence ID" value="XM_004337770.1"/>
</dbReference>